<keyword evidence="1" id="KW-0560">Oxidoreductase</keyword>
<dbReference type="GO" id="GO:0004022">
    <property type="term" value="F:alcohol dehydrogenase (NAD+) activity"/>
    <property type="evidence" value="ECO:0007669"/>
    <property type="project" value="TreeGrafter"/>
</dbReference>
<dbReference type="GO" id="GO:0046872">
    <property type="term" value="F:metal ion binding"/>
    <property type="evidence" value="ECO:0007669"/>
    <property type="project" value="InterPro"/>
</dbReference>
<dbReference type="PANTHER" id="PTHR11496">
    <property type="entry name" value="ALCOHOL DEHYDROGENASE"/>
    <property type="match status" value="1"/>
</dbReference>
<dbReference type="InParanoid" id="A0A165CDR9"/>
<dbReference type="AlphaFoldDB" id="A0A165CDR9"/>
<organism evidence="3 4">
    <name type="scientific">Calocera cornea HHB12733</name>
    <dbReference type="NCBI Taxonomy" id="1353952"/>
    <lineage>
        <taxon>Eukaryota</taxon>
        <taxon>Fungi</taxon>
        <taxon>Dikarya</taxon>
        <taxon>Basidiomycota</taxon>
        <taxon>Agaricomycotina</taxon>
        <taxon>Dacrymycetes</taxon>
        <taxon>Dacrymycetales</taxon>
        <taxon>Dacrymycetaceae</taxon>
        <taxon>Calocera</taxon>
    </lineage>
</organism>
<dbReference type="EMBL" id="KV424156">
    <property type="protein sequence ID" value="KZT50635.1"/>
    <property type="molecule type" value="Genomic_DNA"/>
</dbReference>
<dbReference type="Pfam" id="PF00465">
    <property type="entry name" value="Fe-ADH"/>
    <property type="match status" value="1"/>
</dbReference>
<gene>
    <name evidence="3" type="ORF">CALCODRAFT_488561</name>
</gene>
<dbReference type="Gene3D" id="3.40.50.1970">
    <property type="match status" value="1"/>
</dbReference>
<dbReference type="Proteomes" id="UP000076842">
    <property type="component" value="Unassembled WGS sequence"/>
</dbReference>
<evidence type="ECO:0000313" key="4">
    <source>
        <dbReference type="Proteomes" id="UP000076842"/>
    </source>
</evidence>
<protein>
    <recommendedName>
        <fullName evidence="2">Alcohol dehydrogenase iron-type/glycerol dehydrogenase GldA domain-containing protein</fullName>
    </recommendedName>
</protein>
<keyword evidence="4" id="KW-1185">Reference proteome</keyword>
<accession>A0A165CDR9</accession>
<proteinExistence type="predicted"/>
<dbReference type="InterPro" id="IPR039697">
    <property type="entry name" value="Alcohol_dehydrogenase_Fe"/>
</dbReference>
<dbReference type="SUPFAM" id="SSF56796">
    <property type="entry name" value="Dehydroquinate synthase-like"/>
    <property type="match status" value="1"/>
</dbReference>
<evidence type="ECO:0000259" key="2">
    <source>
        <dbReference type="Pfam" id="PF00465"/>
    </source>
</evidence>
<dbReference type="STRING" id="1353952.A0A165CDR9"/>
<dbReference type="OrthoDB" id="339764at2759"/>
<evidence type="ECO:0000313" key="3">
    <source>
        <dbReference type="EMBL" id="KZT50635.1"/>
    </source>
</evidence>
<dbReference type="PANTHER" id="PTHR11496:SF107">
    <property type="entry name" value="ALCOHOL DEHYDROGENASE, PUTATIVE (AFU_ORTHOLOGUE AFUA_1G06800)-RELATED"/>
    <property type="match status" value="1"/>
</dbReference>
<dbReference type="GO" id="GO:0005739">
    <property type="term" value="C:mitochondrion"/>
    <property type="evidence" value="ECO:0007669"/>
    <property type="project" value="TreeGrafter"/>
</dbReference>
<sequence>MTSHTLWRECVDVTNECRELGADLIVALGGGSLTDAAKLVALALANDIRKPEDLKKFPTLGRPYPPPNAPDVNLIWIPTTLSGGKYTNYSRATEYRSDA</sequence>
<name>A0A165CDR9_9BASI</name>
<evidence type="ECO:0000256" key="1">
    <source>
        <dbReference type="ARBA" id="ARBA00023002"/>
    </source>
</evidence>
<dbReference type="InterPro" id="IPR001670">
    <property type="entry name" value="ADH_Fe/GldA"/>
</dbReference>
<reference evidence="3 4" key="1">
    <citation type="journal article" date="2016" name="Mol. Biol. Evol.">
        <title>Comparative Genomics of Early-Diverging Mushroom-Forming Fungi Provides Insights into the Origins of Lignocellulose Decay Capabilities.</title>
        <authorList>
            <person name="Nagy L.G."/>
            <person name="Riley R."/>
            <person name="Tritt A."/>
            <person name="Adam C."/>
            <person name="Daum C."/>
            <person name="Floudas D."/>
            <person name="Sun H."/>
            <person name="Yadav J.S."/>
            <person name="Pangilinan J."/>
            <person name="Larsson K.H."/>
            <person name="Matsuura K."/>
            <person name="Barry K."/>
            <person name="Labutti K."/>
            <person name="Kuo R."/>
            <person name="Ohm R.A."/>
            <person name="Bhattacharya S.S."/>
            <person name="Shirouzu T."/>
            <person name="Yoshinaga Y."/>
            <person name="Martin F.M."/>
            <person name="Grigoriev I.V."/>
            <person name="Hibbett D.S."/>
        </authorList>
    </citation>
    <scope>NUCLEOTIDE SEQUENCE [LARGE SCALE GENOMIC DNA]</scope>
    <source>
        <strain evidence="3 4">HHB12733</strain>
    </source>
</reference>
<feature type="domain" description="Alcohol dehydrogenase iron-type/glycerol dehydrogenase GldA" evidence="2">
    <location>
        <begin position="8"/>
        <end position="92"/>
    </location>
</feature>